<evidence type="ECO:0000256" key="3">
    <source>
        <dbReference type="ARBA" id="ARBA00023125"/>
    </source>
</evidence>
<dbReference type="SUPFAM" id="SSF53850">
    <property type="entry name" value="Periplasmic binding protein-like II"/>
    <property type="match status" value="1"/>
</dbReference>
<evidence type="ECO:0000256" key="1">
    <source>
        <dbReference type="ARBA" id="ARBA00009437"/>
    </source>
</evidence>
<dbReference type="Pfam" id="PF03466">
    <property type="entry name" value="LysR_substrate"/>
    <property type="match status" value="1"/>
</dbReference>
<dbReference type="InterPro" id="IPR036388">
    <property type="entry name" value="WH-like_DNA-bd_sf"/>
</dbReference>
<proteinExistence type="inferred from homology"/>
<dbReference type="EMBL" id="UGQS01000002">
    <property type="protein sequence ID" value="STZ77144.1"/>
    <property type="molecule type" value="Genomic_DNA"/>
</dbReference>
<dbReference type="InterPro" id="IPR036390">
    <property type="entry name" value="WH_DNA-bd_sf"/>
</dbReference>
<dbReference type="Pfam" id="PF00126">
    <property type="entry name" value="HTH_1"/>
    <property type="match status" value="1"/>
</dbReference>
<dbReference type="GO" id="GO:0003700">
    <property type="term" value="F:DNA-binding transcription factor activity"/>
    <property type="evidence" value="ECO:0007669"/>
    <property type="project" value="InterPro"/>
</dbReference>
<dbReference type="RefSeq" id="WP_066080460.1">
    <property type="nucleotide sequence ID" value="NZ_CP181246.1"/>
</dbReference>
<dbReference type="InterPro" id="IPR050950">
    <property type="entry name" value="HTH-type_LysR_regulators"/>
</dbReference>
<dbReference type="PANTHER" id="PTHR30419">
    <property type="entry name" value="HTH-TYPE TRANSCRIPTIONAL REGULATOR YBHD"/>
    <property type="match status" value="1"/>
</dbReference>
<keyword evidence="4" id="KW-0804">Transcription</keyword>
<name>A0A378UID1_BERDE</name>
<dbReference type="AlphaFoldDB" id="A0A378UID1"/>
<evidence type="ECO:0000313" key="7">
    <source>
        <dbReference type="Proteomes" id="UP000254651"/>
    </source>
</evidence>
<evidence type="ECO:0000256" key="2">
    <source>
        <dbReference type="ARBA" id="ARBA00023015"/>
    </source>
</evidence>
<accession>A0A378UID1</accession>
<reference evidence="6 7" key="1">
    <citation type="submission" date="2018-06" db="EMBL/GenBank/DDBJ databases">
        <authorList>
            <consortium name="Pathogen Informatics"/>
            <person name="Doyle S."/>
        </authorList>
    </citation>
    <scope>NUCLEOTIDE SEQUENCE [LARGE SCALE GENOMIC DNA]</scope>
    <source>
        <strain evidence="6 7">NCTC10295</strain>
    </source>
</reference>
<organism evidence="6 7">
    <name type="scientific">Bergeriella denitrificans</name>
    <name type="common">Neisseria denitrificans</name>
    <dbReference type="NCBI Taxonomy" id="494"/>
    <lineage>
        <taxon>Bacteria</taxon>
        <taxon>Pseudomonadati</taxon>
        <taxon>Pseudomonadota</taxon>
        <taxon>Betaproteobacteria</taxon>
        <taxon>Neisseriales</taxon>
        <taxon>Neisseriaceae</taxon>
        <taxon>Bergeriella</taxon>
    </lineage>
</organism>
<dbReference type="Proteomes" id="UP000254651">
    <property type="component" value="Unassembled WGS sequence"/>
</dbReference>
<keyword evidence="2" id="KW-0805">Transcription regulation</keyword>
<gene>
    <name evidence="6" type="primary">metR_2</name>
    <name evidence="6" type="ORF">NCTC10295_01951</name>
</gene>
<dbReference type="Gene3D" id="3.40.190.10">
    <property type="entry name" value="Periplasmic binding protein-like II"/>
    <property type="match status" value="2"/>
</dbReference>
<dbReference type="GO" id="GO:0005829">
    <property type="term" value="C:cytosol"/>
    <property type="evidence" value="ECO:0007669"/>
    <property type="project" value="TreeGrafter"/>
</dbReference>
<comment type="similarity">
    <text evidence="1">Belongs to the LysR transcriptional regulatory family.</text>
</comment>
<dbReference type="InterPro" id="IPR000847">
    <property type="entry name" value="LysR_HTH_N"/>
</dbReference>
<dbReference type="PRINTS" id="PR00039">
    <property type="entry name" value="HTHLYSR"/>
</dbReference>
<sequence>MGDWTRRVRLRHLEIVLALAESGNISQTAAALNMTQPGISRWLKELEDDIGLPLFERHARGLKPTSHGDALIAHARQLLNYIDLTRDDLDARKHNGSGIVRLGCSGATTTNTAPSAVAALTAELPQCRISVTEGTMDTLLEQLAQGRLDIVIGRSARRLLPEGIRHETIYMEPLHFISGPGHPLARAGRLEWAQLYRYRWLVWPPGTPIRQELETVLLQAQKSLPEDHIESNSANFNLNLLAQTDFISVASSRTARRWQHFGLIAVLDLPLPVLGSVSAFWREDSIKRTAVKRALESVRAAGWQTDGG</sequence>
<dbReference type="PANTHER" id="PTHR30419:SF8">
    <property type="entry name" value="NITROGEN ASSIMILATION TRANSCRIPTIONAL ACTIVATOR-RELATED"/>
    <property type="match status" value="1"/>
</dbReference>
<keyword evidence="3" id="KW-0238">DNA-binding</keyword>
<dbReference type="Gene3D" id="1.10.10.10">
    <property type="entry name" value="Winged helix-like DNA-binding domain superfamily/Winged helix DNA-binding domain"/>
    <property type="match status" value="1"/>
</dbReference>
<dbReference type="GO" id="GO:0003677">
    <property type="term" value="F:DNA binding"/>
    <property type="evidence" value="ECO:0007669"/>
    <property type="project" value="UniProtKB-KW"/>
</dbReference>
<feature type="domain" description="HTH lysR-type" evidence="5">
    <location>
        <begin position="8"/>
        <end position="65"/>
    </location>
</feature>
<keyword evidence="7" id="KW-1185">Reference proteome</keyword>
<evidence type="ECO:0000256" key="4">
    <source>
        <dbReference type="ARBA" id="ARBA00023163"/>
    </source>
</evidence>
<dbReference type="InterPro" id="IPR005119">
    <property type="entry name" value="LysR_subst-bd"/>
</dbReference>
<dbReference type="PROSITE" id="PS50931">
    <property type="entry name" value="HTH_LYSR"/>
    <property type="match status" value="1"/>
</dbReference>
<evidence type="ECO:0000259" key="5">
    <source>
        <dbReference type="PROSITE" id="PS50931"/>
    </source>
</evidence>
<dbReference type="SUPFAM" id="SSF46785">
    <property type="entry name" value="Winged helix' DNA-binding domain"/>
    <property type="match status" value="1"/>
</dbReference>
<protein>
    <submittedName>
        <fullName evidence="6">Transcriptional activator MetR</fullName>
    </submittedName>
</protein>
<evidence type="ECO:0000313" key="6">
    <source>
        <dbReference type="EMBL" id="STZ77144.1"/>
    </source>
</evidence>